<keyword evidence="1" id="KW-1133">Transmembrane helix</keyword>
<evidence type="ECO:0000313" key="3">
    <source>
        <dbReference type="Proteomes" id="UP000308197"/>
    </source>
</evidence>
<dbReference type="AlphaFoldDB" id="A0A5C3PN98"/>
<dbReference type="Proteomes" id="UP000308197">
    <property type="component" value="Unassembled WGS sequence"/>
</dbReference>
<accession>A0A5C3PN98</accession>
<name>A0A5C3PN98_9APHY</name>
<dbReference type="InParanoid" id="A0A5C3PN98"/>
<gene>
    <name evidence="2" type="ORF">K466DRAFT_583414</name>
</gene>
<proteinExistence type="predicted"/>
<organism evidence="2 3">
    <name type="scientific">Polyporus arcularius HHB13444</name>
    <dbReference type="NCBI Taxonomy" id="1314778"/>
    <lineage>
        <taxon>Eukaryota</taxon>
        <taxon>Fungi</taxon>
        <taxon>Dikarya</taxon>
        <taxon>Basidiomycota</taxon>
        <taxon>Agaricomycotina</taxon>
        <taxon>Agaricomycetes</taxon>
        <taxon>Polyporales</taxon>
        <taxon>Polyporaceae</taxon>
        <taxon>Polyporus</taxon>
    </lineage>
</organism>
<evidence type="ECO:0000313" key="2">
    <source>
        <dbReference type="EMBL" id="TFK90811.1"/>
    </source>
</evidence>
<reference evidence="2 3" key="1">
    <citation type="journal article" date="2019" name="Nat. Ecol. Evol.">
        <title>Megaphylogeny resolves global patterns of mushroom evolution.</title>
        <authorList>
            <person name="Varga T."/>
            <person name="Krizsan K."/>
            <person name="Foldi C."/>
            <person name="Dima B."/>
            <person name="Sanchez-Garcia M."/>
            <person name="Sanchez-Ramirez S."/>
            <person name="Szollosi G.J."/>
            <person name="Szarkandi J.G."/>
            <person name="Papp V."/>
            <person name="Albert L."/>
            <person name="Andreopoulos W."/>
            <person name="Angelini C."/>
            <person name="Antonin V."/>
            <person name="Barry K.W."/>
            <person name="Bougher N.L."/>
            <person name="Buchanan P."/>
            <person name="Buyck B."/>
            <person name="Bense V."/>
            <person name="Catcheside P."/>
            <person name="Chovatia M."/>
            <person name="Cooper J."/>
            <person name="Damon W."/>
            <person name="Desjardin D."/>
            <person name="Finy P."/>
            <person name="Geml J."/>
            <person name="Haridas S."/>
            <person name="Hughes K."/>
            <person name="Justo A."/>
            <person name="Karasinski D."/>
            <person name="Kautmanova I."/>
            <person name="Kiss B."/>
            <person name="Kocsube S."/>
            <person name="Kotiranta H."/>
            <person name="LaButti K.M."/>
            <person name="Lechner B.E."/>
            <person name="Liimatainen K."/>
            <person name="Lipzen A."/>
            <person name="Lukacs Z."/>
            <person name="Mihaltcheva S."/>
            <person name="Morgado L.N."/>
            <person name="Niskanen T."/>
            <person name="Noordeloos M.E."/>
            <person name="Ohm R.A."/>
            <person name="Ortiz-Santana B."/>
            <person name="Ovrebo C."/>
            <person name="Racz N."/>
            <person name="Riley R."/>
            <person name="Savchenko A."/>
            <person name="Shiryaev A."/>
            <person name="Soop K."/>
            <person name="Spirin V."/>
            <person name="Szebenyi C."/>
            <person name="Tomsovsky M."/>
            <person name="Tulloss R.E."/>
            <person name="Uehling J."/>
            <person name="Grigoriev I.V."/>
            <person name="Vagvolgyi C."/>
            <person name="Papp T."/>
            <person name="Martin F.M."/>
            <person name="Miettinen O."/>
            <person name="Hibbett D.S."/>
            <person name="Nagy L.G."/>
        </authorList>
    </citation>
    <scope>NUCLEOTIDE SEQUENCE [LARGE SCALE GENOMIC DNA]</scope>
    <source>
        <strain evidence="2 3">HHB13444</strain>
    </source>
</reference>
<protein>
    <submittedName>
        <fullName evidence="2">Uncharacterized protein</fullName>
    </submittedName>
</protein>
<feature type="transmembrane region" description="Helical" evidence="1">
    <location>
        <begin position="17"/>
        <end position="37"/>
    </location>
</feature>
<keyword evidence="1" id="KW-0472">Membrane</keyword>
<keyword evidence="3" id="KW-1185">Reference proteome</keyword>
<dbReference type="EMBL" id="ML211036">
    <property type="protein sequence ID" value="TFK90811.1"/>
    <property type="molecule type" value="Genomic_DNA"/>
</dbReference>
<keyword evidence="1" id="KW-0812">Transmembrane</keyword>
<sequence length="97" mass="11422">MSLPKEYKTSYSSLRSYAMPCMDGIGTFLPLPGCVFARSRRRFSCLRDRCERSLIFVVQCYVRRLEWMMLWTHASASDLCACDQLIPAHCMREFHWT</sequence>
<evidence type="ECO:0000256" key="1">
    <source>
        <dbReference type="SAM" id="Phobius"/>
    </source>
</evidence>